<evidence type="ECO:0000313" key="1">
    <source>
        <dbReference type="EMBL" id="SPP63233.1"/>
    </source>
</evidence>
<proteinExistence type="predicted"/>
<keyword evidence="2" id="KW-1185">Reference proteome</keyword>
<organism evidence="1 2">
    <name type="scientific">Nitrospira lenta</name>
    <dbReference type="NCBI Taxonomy" id="1436998"/>
    <lineage>
        <taxon>Bacteria</taxon>
        <taxon>Pseudomonadati</taxon>
        <taxon>Nitrospirota</taxon>
        <taxon>Nitrospiria</taxon>
        <taxon>Nitrospirales</taxon>
        <taxon>Nitrospiraceae</taxon>
        <taxon>Nitrospira</taxon>
    </lineage>
</organism>
<name>A0A330L1Z8_9BACT</name>
<dbReference type="Proteomes" id="UP000248168">
    <property type="component" value="Unassembled WGS sequence"/>
</dbReference>
<dbReference type="InParanoid" id="A0A330L1Z8"/>
<dbReference type="EMBL" id="OUNR01000001">
    <property type="protein sequence ID" value="SPP63233.1"/>
    <property type="molecule type" value="Genomic_DNA"/>
</dbReference>
<dbReference type="AlphaFoldDB" id="A0A330L1Z8"/>
<protein>
    <submittedName>
        <fullName evidence="1">Uncharacterized protein</fullName>
    </submittedName>
</protein>
<reference evidence="2" key="1">
    <citation type="submission" date="2018-04" db="EMBL/GenBank/DDBJ databases">
        <authorList>
            <person name="Lucker S."/>
            <person name="Sakoula D."/>
        </authorList>
    </citation>
    <scope>NUCLEOTIDE SEQUENCE [LARGE SCALE GENOMIC DNA]</scope>
</reference>
<gene>
    <name evidence="1" type="ORF">NITLEN_10319</name>
</gene>
<accession>A0A330L1Z8</accession>
<sequence>MRNARRHTRAWVDPEYHRVDYKVQPSMNVFMVQHYPGGNREGESHYSGCSGYHDLRVVLVRSIRRPQGDGADKAVACHGDRRRYPPLRLADDVLV</sequence>
<evidence type="ECO:0000313" key="2">
    <source>
        <dbReference type="Proteomes" id="UP000248168"/>
    </source>
</evidence>